<comment type="caution">
    <text evidence="2">The sequence shown here is derived from an EMBL/GenBank/DDBJ whole genome shotgun (WGS) entry which is preliminary data.</text>
</comment>
<dbReference type="Proteomes" id="UP000626092">
    <property type="component" value="Unassembled WGS sequence"/>
</dbReference>
<evidence type="ECO:0000256" key="1">
    <source>
        <dbReference type="SAM" id="MobiDB-lite"/>
    </source>
</evidence>
<feature type="compositionally biased region" description="Polar residues" evidence="1">
    <location>
        <begin position="70"/>
        <end position="83"/>
    </location>
</feature>
<dbReference type="AlphaFoldDB" id="A0A834LIG3"/>
<evidence type="ECO:0000313" key="2">
    <source>
        <dbReference type="EMBL" id="KAF7137526.1"/>
    </source>
</evidence>
<feature type="compositionally biased region" description="Basic residues" evidence="1">
    <location>
        <begin position="23"/>
        <end position="38"/>
    </location>
</feature>
<feature type="region of interest" description="Disordered" evidence="1">
    <location>
        <begin position="1"/>
        <end position="38"/>
    </location>
</feature>
<feature type="region of interest" description="Disordered" evidence="1">
    <location>
        <begin position="70"/>
        <end position="91"/>
    </location>
</feature>
<evidence type="ECO:0000313" key="3">
    <source>
        <dbReference type="Proteomes" id="UP000626092"/>
    </source>
</evidence>
<protein>
    <submittedName>
        <fullName evidence="2">Uncharacterized protein</fullName>
    </submittedName>
</protein>
<organism evidence="2 3">
    <name type="scientific">Rhododendron simsii</name>
    <name type="common">Sims's rhododendron</name>
    <dbReference type="NCBI Taxonomy" id="118357"/>
    <lineage>
        <taxon>Eukaryota</taxon>
        <taxon>Viridiplantae</taxon>
        <taxon>Streptophyta</taxon>
        <taxon>Embryophyta</taxon>
        <taxon>Tracheophyta</taxon>
        <taxon>Spermatophyta</taxon>
        <taxon>Magnoliopsida</taxon>
        <taxon>eudicotyledons</taxon>
        <taxon>Gunneridae</taxon>
        <taxon>Pentapetalae</taxon>
        <taxon>asterids</taxon>
        <taxon>Ericales</taxon>
        <taxon>Ericaceae</taxon>
        <taxon>Ericoideae</taxon>
        <taxon>Rhodoreae</taxon>
        <taxon>Rhododendron</taxon>
    </lineage>
</organism>
<dbReference type="EMBL" id="WJXA01000007">
    <property type="protein sequence ID" value="KAF7137526.1"/>
    <property type="molecule type" value="Genomic_DNA"/>
</dbReference>
<keyword evidence="3" id="KW-1185">Reference proteome</keyword>
<name>A0A834LIG3_RHOSS</name>
<proteinExistence type="predicted"/>
<reference evidence="2" key="1">
    <citation type="submission" date="2019-11" db="EMBL/GenBank/DDBJ databases">
        <authorList>
            <person name="Liu Y."/>
            <person name="Hou J."/>
            <person name="Li T.-Q."/>
            <person name="Guan C.-H."/>
            <person name="Wu X."/>
            <person name="Wu H.-Z."/>
            <person name="Ling F."/>
            <person name="Zhang R."/>
            <person name="Shi X.-G."/>
            <person name="Ren J.-P."/>
            <person name="Chen E.-F."/>
            <person name="Sun J.-M."/>
        </authorList>
    </citation>
    <scope>NUCLEOTIDE SEQUENCE</scope>
    <source>
        <strain evidence="2">Adult_tree_wgs_1</strain>
        <tissue evidence="2">Leaves</tissue>
    </source>
</reference>
<feature type="compositionally biased region" description="Polar residues" evidence="1">
    <location>
        <begin position="1"/>
        <end position="22"/>
    </location>
</feature>
<accession>A0A834LIG3</accession>
<sequence>MLPPDASTSGRRSAFLSPSTTSLHRHPPMPSNHRRRPHSGFVLPFHSVTLVIWRSGSLCEMPCHQSGGWNTDNQKGQKQSEMAKQSHCAGGGDGLKAWEGGGATMWLMATRRLIGDQRLMRRAAAVAVINHKSERNPN</sequence>
<gene>
    <name evidence="2" type="ORF">RHSIM_Rhsim07G0070000</name>
</gene>